<evidence type="ECO:0000313" key="2">
    <source>
        <dbReference type="Proteomes" id="UP001177260"/>
    </source>
</evidence>
<evidence type="ECO:0000313" key="1">
    <source>
        <dbReference type="EMBL" id="KAK1143546.1"/>
    </source>
</evidence>
<dbReference type="Proteomes" id="UP001177260">
    <property type="component" value="Unassembled WGS sequence"/>
</dbReference>
<protein>
    <submittedName>
        <fullName evidence="1">Uncharacterized protein</fullName>
    </submittedName>
</protein>
<sequence length="580" mass="63935">MWHALKSLAITFMAMAASSLARPLKDTPYTNPILGGWHSDPSCIYVADHDTTFCVTSTFIAFPGLPIYASKDLQNWKHVSNVFNRASQIPSLAETTDQQGGIYAPTLRYHEGKFYLIVSFLGPQVKGLVFSTDDPFRDDAWSEPLEFSVRGIDPDIFWDDDGTVYVTSADNNRIQSYSLDLETGATGPVSYLWNGTGGVYPEGPHLYRKDGYYYLMIAEGGTELGHRETMARSKHRTGPWEPHPANPLLSNKNTTEYFQTVGHADLFQDGHGNWWAVALSTRSGPEWLSYPMGRETVLVPATWEKGQWPVIRPVRGAMQGPLPRSDRGGLKGKGIEGGSFAGDPDKVDFVPGSSLPPHFLYWRFPKDDDDAFTVSPHGHHNSLRIKPSFHNITGDAGFQPSDGTSLILRRQTDTIFTYGVDISFSPRARDEEAGVTLFLTQHQHVDLGIVLLKTDEGKDSLSFRFRPTGRGNFEGPLSTEVVPVPGDWKGERIRLEIQAVSDSQYIFSAAPAGSQGKKKVIGEVDSLVVSGDTGRFTGTLVGAYATSNGGNGSTDAYFSKWRYKGQGQKIDHDVIVPSQD</sequence>
<name>A0ACC3AZV2_9EURO</name>
<comment type="caution">
    <text evidence="1">The sequence shown here is derived from an EMBL/GenBank/DDBJ whole genome shotgun (WGS) entry which is preliminary data.</text>
</comment>
<accession>A0ACC3AZV2</accession>
<proteinExistence type="predicted"/>
<organism evidence="1 2">
    <name type="scientific">Aspergillus melleus</name>
    <dbReference type="NCBI Taxonomy" id="138277"/>
    <lineage>
        <taxon>Eukaryota</taxon>
        <taxon>Fungi</taxon>
        <taxon>Dikarya</taxon>
        <taxon>Ascomycota</taxon>
        <taxon>Pezizomycotina</taxon>
        <taxon>Eurotiomycetes</taxon>
        <taxon>Eurotiomycetidae</taxon>
        <taxon>Eurotiales</taxon>
        <taxon>Aspergillaceae</taxon>
        <taxon>Aspergillus</taxon>
        <taxon>Aspergillus subgen. Circumdati</taxon>
    </lineage>
</organism>
<dbReference type="EMBL" id="JAOPJF010000039">
    <property type="protein sequence ID" value="KAK1143546.1"/>
    <property type="molecule type" value="Genomic_DNA"/>
</dbReference>
<keyword evidence="2" id="KW-1185">Reference proteome</keyword>
<reference evidence="1 2" key="1">
    <citation type="journal article" date="2023" name="ACS Omega">
        <title>Identification of the Neoaspergillic Acid Biosynthesis Gene Cluster by Establishing an In Vitro CRISPR-Ribonucleoprotein Genetic System in Aspergillus melleus.</title>
        <authorList>
            <person name="Yuan B."/>
            <person name="Grau M.F."/>
            <person name="Murata R.M."/>
            <person name="Torok T."/>
            <person name="Venkateswaran K."/>
            <person name="Stajich J.E."/>
            <person name="Wang C.C.C."/>
        </authorList>
    </citation>
    <scope>NUCLEOTIDE SEQUENCE [LARGE SCALE GENOMIC DNA]</scope>
    <source>
        <strain evidence="1 2">IMV 1140</strain>
    </source>
</reference>
<gene>
    <name evidence="1" type="ORF">N8T08_006352</name>
</gene>